<keyword evidence="4" id="KW-0812">Transmembrane</keyword>
<dbReference type="PANTHER" id="PTHR36582">
    <property type="entry name" value="ANTITOXIN PARD"/>
    <property type="match status" value="1"/>
</dbReference>
<feature type="transmembrane region" description="Helical" evidence="4">
    <location>
        <begin position="20"/>
        <end position="41"/>
    </location>
</feature>
<dbReference type="Pfam" id="PF18986">
    <property type="entry name" value="DUF5719"/>
    <property type="match status" value="1"/>
</dbReference>
<feature type="region of interest" description="Disordered" evidence="3">
    <location>
        <begin position="374"/>
        <end position="402"/>
    </location>
</feature>
<proteinExistence type="inferred from homology"/>
<dbReference type="InterPro" id="IPR022789">
    <property type="entry name" value="ParD"/>
</dbReference>
<gene>
    <name evidence="5" type="ORF">L2X98_21100</name>
</gene>
<dbReference type="SUPFAM" id="SSF47598">
    <property type="entry name" value="Ribbon-helix-helix"/>
    <property type="match status" value="1"/>
</dbReference>
<dbReference type="NCBIfam" id="TIGR02606">
    <property type="entry name" value="antidote_CC2985"/>
    <property type="match status" value="1"/>
</dbReference>
<dbReference type="InterPro" id="IPR038296">
    <property type="entry name" value="ParD_sf"/>
</dbReference>
<keyword evidence="4" id="KW-1133">Transmembrane helix</keyword>
<name>A0ABY5NKP6_9MICO</name>
<keyword evidence="2" id="KW-1277">Toxin-antitoxin system</keyword>
<evidence type="ECO:0000256" key="2">
    <source>
        <dbReference type="ARBA" id="ARBA00022649"/>
    </source>
</evidence>
<dbReference type="InterPro" id="IPR010985">
    <property type="entry name" value="Ribbon_hlx_hlx"/>
</dbReference>
<evidence type="ECO:0000256" key="3">
    <source>
        <dbReference type="SAM" id="MobiDB-lite"/>
    </source>
</evidence>
<evidence type="ECO:0000256" key="1">
    <source>
        <dbReference type="ARBA" id="ARBA00008580"/>
    </source>
</evidence>
<sequence>MTRPAWMRAARIGTTVRFTAGAVIAAATAVVVVGGVAFAWVPHTAAPASVTVAPAAADTVLTCAGPLLAIGRDSAEAGKVSVAAAESLATAGSSMTQDVLKVPGVAGDAGPTRLIAPAEGRAIPQAAGAGSASVNAEDLSGFSASGCTPALMESWLVGGGTTTGESGLLLLANPGTVAATVDLTVYGTEGPSTPGAGTNMVIAAGSQQVIALAGLGIGQESPVIRVTAHGAPVRAALQSSVTRGLNPGGVDQEGAIAAGSTTQVITGVRVTSEPQDQPTTIVRLLSPTAEGTASISVVGAHGTTGPATEVPMKAGVPVEAPLDGLAPGEYTVIVTAAQPVVGAVWQATGTGKGDDFAWVAAARQLPAGDDGTLFAVPDGPDTQLDDRAGRSRPGRRGPDVGRRWRYEEVHRARRSDFGGLGRGRRGIPARGIRPGARSGDVRRRRRGRRLPGLAAGRGVRAGEGVSVARRCCRPWRGRRRGCRRAASNTNSWYYLAMAQNTSISLDDHFTDFLAKEVESGRYRSASEVIRAALRMFEDQETQMTALRAALIAGEESGEPEAFDFDAFIASRR</sequence>
<accession>A0ABY5NKP6</accession>
<dbReference type="EMBL" id="CP091139">
    <property type="protein sequence ID" value="UUT35723.1"/>
    <property type="molecule type" value="Genomic_DNA"/>
</dbReference>
<dbReference type="PANTHER" id="PTHR36582:SF2">
    <property type="entry name" value="ANTITOXIN PARD"/>
    <property type="match status" value="1"/>
</dbReference>
<keyword evidence="4" id="KW-0472">Membrane</keyword>
<dbReference type="Pfam" id="PF03693">
    <property type="entry name" value="ParD_antitoxin"/>
    <property type="match status" value="1"/>
</dbReference>
<protein>
    <submittedName>
        <fullName evidence="5">Type II toxin-antitoxin system ParD family antitoxin</fullName>
    </submittedName>
</protein>
<dbReference type="CDD" id="cd22231">
    <property type="entry name" value="RHH_NikR_HicB-like"/>
    <property type="match status" value="1"/>
</dbReference>
<organism evidence="5 6">
    <name type="scientific">Microbacterium elymi</name>
    <dbReference type="NCBI Taxonomy" id="2909587"/>
    <lineage>
        <taxon>Bacteria</taxon>
        <taxon>Bacillati</taxon>
        <taxon>Actinomycetota</taxon>
        <taxon>Actinomycetes</taxon>
        <taxon>Micrococcales</taxon>
        <taxon>Microbacteriaceae</taxon>
        <taxon>Microbacterium</taxon>
    </lineage>
</organism>
<dbReference type="RefSeq" id="WP_259612342.1">
    <property type="nucleotide sequence ID" value="NZ_CP091139.2"/>
</dbReference>
<evidence type="ECO:0000256" key="4">
    <source>
        <dbReference type="SAM" id="Phobius"/>
    </source>
</evidence>
<reference evidence="5" key="1">
    <citation type="submission" date="2022-01" db="EMBL/GenBank/DDBJ databases">
        <title>Microbacterium eymi and Microbacterium rhizovicinus sp. nov., isolated from the rhizospheric soil of Elymus tsukushiensis, a plant native to the Dokdo Islands, Republic of Korea.</title>
        <authorList>
            <person name="Hwang Y.J."/>
        </authorList>
    </citation>
    <scope>NUCLEOTIDE SEQUENCE</scope>
    <source>
        <strain evidence="5">KUDC0405</strain>
    </source>
</reference>
<evidence type="ECO:0000313" key="6">
    <source>
        <dbReference type="Proteomes" id="UP001054811"/>
    </source>
</evidence>
<feature type="compositionally biased region" description="Low complexity" evidence="3">
    <location>
        <begin position="428"/>
        <end position="438"/>
    </location>
</feature>
<evidence type="ECO:0000313" key="5">
    <source>
        <dbReference type="EMBL" id="UUT35723.1"/>
    </source>
</evidence>
<keyword evidence="6" id="KW-1185">Reference proteome</keyword>
<comment type="similarity">
    <text evidence="1">Belongs to the ParD antitoxin family.</text>
</comment>
<feature type="region of interest" description="Disordered" evidence="3">
    <location>
        <begin position="417"/>
        <end position="444"/>
    </location>
</feature>
<dbReference type="InterPro" id="IPR043777">
    <property type="entry name" value="DUF5719"/>
</dbReference>
<dbReference type="Proteomes" id="UP001054811">
    <property type="component" value="Chromosome"/>
</dbReference>
<dbReference type="Gene3D" id="6.10.10.120">
    <property type="entry name" value="Antitoxin ParD1-like"/>
    <property type="match status" value="1"/>
</dbReference>